<reference evidence="1 2" key="1">
    <citation type="journal article" date="2011" name="J. Bacteriol.">
        <title>Complete genome sequence of Melissococcus plutonius ATCC 35311.</title>
        <authorList>
            <person name="Okumura K."/>
            <person name="Arai R."/>
            <person name="Okura M."/>
            <person name="Kirikae T."/>
            <person name="Takamatsu D."/>
            <person name="Osaki M."/>
            <person name="Miyoshi-Akiyama T."/>
        </authorList>
    </citation>
    <scope>NUCLEOTIDE SEQUENCE [LARGE SCALE GENOMIC DNA]</scope>
    <source>
        <strain evidence="2">ATCC 35311 / CIP 104052 / LMG 20360 / NCIMB 702443</strain>
        <plasmid evidence="2">pMP1</plasmid>
    </source>
</reference>
<evidence type="ECO:0000313" key="2">
    <source>
        <dbReference type="Proteomes" id="UP000008456"/>
    </source>
</evidence>
<dbReference type="HOGENOM" id="CLU_135565_0_0_9"/>
<dbReference type="AlphaFoldDB" id="F3YCN7"/>
<dbReference type="OrthoDB" id="2186567at2"/>
<name>F3YCN7_MELPT</name>
<sequence>MNKKILLGLSIITFSLFTISFKTTVEASEPSSHEENIKKDPIMYDKFGQVVEPIDSLTSIEPLGTNAPTASKWLNVGQSYLSQPFSGSGRRYGGYIFGLNGTNNVQIELKIDGFGVNVTDRFDPGAVIHRYNLPLNHSPYKLTNVGFFYFLVDNPKNGQTYRVKPVR</sequence>
<keyword evidence="2" id="KW-1185">Reference proteome</keyword>
<keyword evidence="1" id="KW-0614">Plasmid</keyword>
<dbReference type="Proteomes" id="UP000008456">
    <property type="component" value="Plasmid pMP1"/>
</dbReference>
<dbReference type="RefSeq" id="WP_013774701.1">
    <property type="nucleotide sequence ID" value="NC_015517.1"/>
</dbReference>
<evidence type="ECO:0000313" key="1">
    <source>
        <dbReference type="EMBL" id="BAK22265.1"/>
    </source>
</evidence>
<organism evidence="1 2">
    <name type="scientific">Melissococcus plutonius (strain ATCC 35311 / DSM 29964 / CIP 104052 / LMG 20360 / NCIMB 702443)</name>
    <dbReference type="NCBI Taxonomy" id="940190"/>
    <lineage>
        <taxon>Bacteria</taxon>
        <taxon>Bacillati</taxon>
        <taxon>Bacillota</taxon>
        <taxon>Bacilli</taxon>
        <taxon>Lactobacillales</taxon>
        <taxon>Enterococcaceae</taxon>
        <taxon>Melissococcus</taxon>
    </lineage>
</organism>
<protein>
    <submittedName>
        <fullName evidence="1">Uncharacterized protein</fullName>
    </submittedName>
</protein>
<dbReference type="KEGG" id="mps:MPTP_1871"/>
<dbReference type="EMBL" id="AP012201">
    <property type="protein sequence ID" value="BAK22265.1"/>
    <property type="molecule type" value="Genomic_DNA"/>
</dbReference>
<proteinExistence type="predicted"/>
<reference key="2">
    <citation type="submission" date="2011-04" db="EMBL/GenBank/DDBJ databases">
        <title>Whole genome sequence of Melissococcus plutonius ATCC 35311.</title>
        <authorList>
            <person name="Okumura K."/>
            <person name="Arai R."/>
            <person name="Osaki M."/>
            <person name="Okura M."/>
            <person name="Kirikae T."/>
            <person name="Takamatsu D."/>
            <person name="Akiyama T."/>
        </authorList>
    </citation>
    <scope>NUCLEOTIDE SEQUENCE</scope>
    <source>
        <strain>ATCC 35311</strain>
    </source>
</reference>
<gene>
    <name evidence="1" type="ordered locus">MPTP_1871</name>
</gene>
<geneLocation type="plasmid" evidence="1 2">
    <name>pMP1</name>
</geneLocation>
<accession>F3YCN7</accession>